<evidence type="ECO:0000313" key="2">
    <source>
        <dbReference type="EMBL" id="TWU04728.1"/>
    </source>
</evidence>
<accession>A0A5C6AYI8</accession>
<comment type="caution">
    <text evidence="2">The sequence shown here is derived from an EMBL/GenBank/DDBJ whole genome shotgun (WGS) entry which is preliminary data.</text>
</comment>
<reference evidence="2 3" key="1">
    <citation type="submission" date="2019-02" db="EMBL/GenBank/DDBJ databases">
        <title>Deep-cultivation of Planctomycetes and their phenomic and genomic characterization uncovers novel biology.</title>
        <authorList>
            <person name="Wiegand S."/>
            <person name="Jogler M."/>
            <person name="Boedeker C."/>
            <person name="Pinto D."/>
            <person name="Vollmers J."/>
            <person name="Rivas-Marin E."/>
            <person name="Kohn T."/>
            <person name="Peeters S.H."/>
            <person name="Heuer A."/>
            <person name="Rast P."/>
            <person name="Oberbeckmann S."/>
            <person name="Bunk B."/>
            <person name="Jeske O."/>
            <person name="Meyerdierks A."/>
            <person name="Storesund J.E."/>
            <person name="Kallscheuer N."/>
            <person name="Luecker S."/>
            <person name="Lage O.M."/>
            <person name="Pohl T."/>
            <person name="Merkel B.J."/>
            <person name="Hornburger P."/>
            <person name="Mueller R.-W."/>
            <person name="Bruemmer F."/>
            <person name="Labrenz M."/>
            <person name="Spormann A.M."/>
            <person name="Op Den Camp H."/>
            <person name="Overmann J."/>
            <person name="Amann R."/>
            <person name="Jetten M.S.M."/>
            <person name="Mascher T."/>
            <person name="Medema M.H."/>
            <person name="Devos D.P."/>
            <person name="Kaster A.-K."/>
            <person name="Ovreas L."/>
            <person name="Rohde M."/>
            <person name="Galperin M.Y."/>
            <person name="Jogler C."/>
        </authorList>
    </citation>
    <scope>NUCLEOTIDE SEQUENCE [LARGE SCALE GENOMIC DNA]</scope>
    <source>
        <strain evidence="2 3">Pla52n</strain>
    </source>
</reference>
<protein>
    <submittedName>
        <fullName evidence="2">Uncharacterized protein</fullName>
    </submittedName>
</protein>
<proteinExistence type="predicted"/>
<dbReference type="EMBL" id="SJPN01000003">
    <property type="protein sequence ID" value="TWU04728.1"/>
    <property type="molecule type" value="Genomic_DNA"/>
</dbReference>
<evidence type="ECO:0000256" key="1">
    <source>
        <dbReference type="SAM" id="Phobius"/>
    </source>
</evidence>
<organism evidence="2 3">
    <name type="scientific">Stieleria varia</name>
    <dbReference type="NCBI Taxonomy" id="2528005"/>
    <lineage>
        <taxon>Bacteria</taxon>
        <taxon>Pseudomonadati</taxon>
        <taxon>Planctomycetota</taxon>
        <taxon>Planctomycetia</taxon>
        <taxon>Pirellulales</taxon>
        <taxon>Pirellulaceae</taxon>
        <taxon>Stieleria</taxon>
    </lineage>
</organism>
<feature type="transmembrane region" description="Helical" evidence="1">
    <location>
        <begin position="12"/>
        <end position="29"/>
    </location>
</feature>
<gene>
    <name evidence="2" type="ORF">Pla52n_27710</name>
</gene>
<dbReference type="AlphaFoldDB" id="A0A5C6AYI8"/>
<dbReference type="Proteomes" id="UP000320176">
    <property type="component" value="Unassembled WGS sequence"/>
</dbReference>
<sequence length="66" mass="7471">MRPRPRLQNLIRVRLVVAFLSYCCVRLYFVSPLFRAAVPDGPIHAIVIHAIVNVIRSTPSKRTANS</sequence>
<name>A0A5C6AYI8_9BACT</name>
<keyword evidence="1" id="KW-0812">Transmembrane</keyword>
<keyword evidence="1" id="KW-1133">Transmembrane helix</keyword>
<evidence type="ECO:0000313" key="3">
    <source>
        <dbReference type="Proteomes" id="UP000320176"/>
    </source>
</evidence>
<keyword evidence="3" id="KW-1185">Reference proteome</keyword>
<keyword evidence="1" id="KW-0472">Membrane</keyword>